<accession>A0A315ZAC5</accession>
<name>A0A315ZAC5_SEDFL</name>
<dbReference type="GO" id="GO:0022857">
    <property type="term" value="F:transmembrane transporter activity"/>
    <property type="evidence" value="ECO:0007669"/>
    <property type="project" value="InterPro"/>
</dbReference>
<dbReference type="Gene3D" id="3.30.420.270">
    <property type="match status" value="1"/>
</dbReference>
<evidence type="ECO:0000256" key="4">
    <source>
        <dbReference type="ARBA" id="ARBA00022692"/>
    </source>
</evidence>
<dbReference type="PANTHER" id="PTHR30558">
    <property type="entry name" value="EXBD MEMBRANE COMPONENT OF PMF-DRIVEN MACROMOLECULE IMPORT SYSTEM"/>
    <property type="match status" value="1"/>
</dbReference>
<dbReference type="GO" id="GO:0015031">
    <property type="term" value="P:protein transport"/>
    <property type="evidence" value="ECO:0007669"/>
    <property type="project" value="UniProtKB-KW"/>
</dbReference>
<keyword evidence="5" id="KW-1133">Transmembrane helix</keyword>
<dbReference type="PANTHER" id="PTHR30558:SF3">
    <property type="entry name" value="BIOPOLYMER TRANSPORT PROTEIN EXBD-RELATED"/>
    <property type="match status" value="1"/>
</dbReference>
<evidence type="ECO:0000256" key="1">
    <source>
        <dbReference type="ARBA" id="ARBA00004162"/>
    </source>
</evidence>
<evidence type="ECO:0000256" key="3">
    <source>
        <dbReference type="ARBA" id="ARBA00022475"/>
    </source>
</evidence>
<evidence type="ECO:0000256" key="6">
    <source>
        <dbReference type="ARBA" id="ARBA00023136"/>
    </source>
</evidence>
<evidence type="ECO:0000313" key="8">
    <source>
        <dbReference type="EMBL" id="PWJ42290.1"/>
    </source>
</evidence>
<keyword evidence="3" id="KW-1003">Cell membrane</keyword>
<keyword evidence="9" id="KW-1185">Reference proteome</keyword>
<keyword evidence="4 7" id="KW-0812">Transmembrane</keyword>
<dbReference type="InterPro" id="IPR003400">
    <property type="entry name" value="ExbD"/>
</dbReference>
<keyword evidence="7" id="KW-0653">Protein transport</keyword>
<dbReference type="Pfam" id="PF02472">
    <property type="entry name" value="ExbD"/>
    <property type="match status" value="1"/>
</dbReference>
<evidence type="ECO:0000313" key="9">
    <source>
        <dbReference type="Proteomes" id="UP000245535"/>
    </source>
</evidence>
<evidence type="ECO:0000256" key="2">
    <source>
        <dbReference type="ARBA" id="ARBA00005811"/>
    </source>
</evidence>
<protein>
    <submittedName>
        <fullName evidence="8">Outer membrane transport energization protein ExbD</fullName>
    </submittedName>
</protein>
<comment type="caution">
    <text evidence="8">The sequence shown here is derived from an EMBL/GenBank/DDBJ whole genome shotgun (WGS) entry which is preliminary data.</text>
</comment>
<organism evidence="8 9">
    <name type="scientific">Sediminitomix flava</name>
    <dbReference type="NCBI Taxonomy" id="379075"/>
    <lineage>
        <taxon>Bacteria</taxon>
        <taxon>Pseudomonadati</taxon>
        <taxon>Bacteroidota</taxon>
        <taxon>Cytophagia</taxon>
        <taxon>Cytophagales</taxon>
        <taxon>Flammeovirgaceae</taxon>
        <taxon>Sediminitomix</taxon>
    </lineage>
</organism>
<dbReference type="AlphaFoldDB" id="A0A315ZAC5"/>
<reference evidence="8 9" key="1">
    <citation type="submission" date="2018-03" db="EMBL/GenBank/DDBJ databases">
        <title>Genomic Encyclopedia of Archaeal and Bacterial Type Strains, Phase II (KMG-II): from individual species to whole genera.</title>
        <authorList>
            <person name="Goeker M."/>
        </authorList>
    </citation>
    <scope>NUCLEOTIDE SEQUENCE [LARGE SCALE GENOMIC DNA]</scope>
    <source>
        <strain evidence="8 9">DSM 28229</strain>
    </source>
</reference>
<dbReference type="GO" id="GO:0005886">
    <property type="term" value="C:plasma membrane"/>
    <property type="evidence" value="ECO:0007669"/>
    <property type="project" value="UniProtKB-SubCell"/>
</dbReference>
<comment type="subcellular location">
    <subcellularLocation>
        <location evidence="1">Cell membrane</location>
        <topology evidence="1">Single-pass membrane protein</topology>
    </subcellularLocation>
    <subcellularLocation>
        <location evidence="7">Cell membrane</location>
        <topology evidence="7">Single-pass type II membrane protein</topology>
    </subcellularLocation>
</comment>
<dbReference type="RefSeq" id="WP_109619109.1">
    <property type="nucleotide sequence ID" value="NZ_QGDO01000003.1"/>
</dbReference>
<sequence>MAIQAKNKIDPSFNMSSMTDIVFLLLIFFMLTSNFATPTGLPISLPKSANSQKEVTKVKVTITKDLQYYVNEVPTAESRIEDKLKEILPSKNGSVTLFVDKDVPVEYLVKVASTASKLNAKVSVATQKQ</sequence>
<keyword evidence="6" id="KW-0472">Membrane</keyword>
<dbReference type="Proteomes" id="UP000245535">
    <property type="component" value="Unassembled WGS sequence"/>
</dbReference>
<proteinExistence type="inferred from homology"/>
<dbReference type="EMBL" id="QGDO01000003">
    <property type="protein sequence ID" value="PWJ42290.1"/>
    <property type="molecule type" value="Genomic_DNA"/>
</dbReference>
<dbReference type="OrthoDB" id="9793581at2"/>
<evidence type="ECO:0000256" key="7">
    <source>
        <dbReference type="RuleBase" id="RU003879"/>
    </source>
</evidence>
<comment type="similarity">
    <text evidence="2 7">Belongs to the ExbD/TolR family.</text>
</comment>
<keyword evidence="7" id="KW-0813">Transport</keyword>
<evidence type="ECO:0000256" key="5">
    <source>
        <dbReference type="ARBA" id="ARBA00022989"/>
    </source>
</evidence>
<gene>
    <name evidence="8" type="ORF">BC781_103542</name>
</gene>